<dbReference type="Proteomes" id="UP000029224">
    <property type="component" value="Unassembled WGS sequence"/>
</dbReference>
<evidence type="ECO:0000313" key="1">
    <source>
        <dbReference type="EMBL" id="GAL36639.1"/>
    </source>
</evidence>
<reference evidence="1 2" key="2">
    <citation type="submission" date="2014-09" db="EMBL/GenBank/DDBJ databases">
        <authorList>
            <consortium name="NBRP consortium"/>
            <person name="Sawabe T."/>
            <person name="Meirelles P."/>
            <person name="Nakanishi M."/>
            <person name="Sayaka M."/>
            <person name="Hattori M."/>
            <person name="Ohkuma M."/>
        </authorList>
    </citation>
    <scope>NUCLEOTIDE SEQUENCE [LARGE SCALE GENOMIC DNA]</scope>
    <source>
        <strain evidence="1 2">JCM 19240</strain>
    </source>
</reference>
<accession>A0A090TD03</accession>
<keyword evidence="2" id="KW-1185">Reference proteome</keyword>
<comment type="caution">
    <text evidence="1">The sequence shown here is derived from an EMBL/GenBank/DDBJ whole genome shotgun (WGS) entry which is preliminary data.</text>
</comment>
<proteinExistence type="predicted"/>
<name>A0A090TD03_9VIBR</name>
<dbReference type="EMBL" id="BBMT01000011">
    <property type="protein sequence ID" value="GAL36639.1"/>
    <property type="molecule type" value="Genomic_DNA"/>
</dbReference>
<dbReference type="AlphaFoldDB" id="A0A090TD03"/>
<reference evidence="1 2" key="1">
    <citation type="submission" date="2014-09" db="EMBL/GenBank/DDBJ databases">
        <title>Vibrio maritimus JCM 19240. (C210) whole genome shotgun sequence.</title>
        <authorList>
            <person name="Sawabe T."/>
            <person name="Meirelles P."/>
            <person name="Nakanishi M."/>
            <person name="Sayaka M."/>
            <person name="Hattori M."/>
            <person name="Ohkuma M."/>
        </authorList>
    </citation>
    <scope>NUCLEOTIDE SEQUENCE [LARGE SCALE GENOMIC DNA]</scope>
    <source>
        <strain evidence="1 2">JCM 19240</strain>
    </source>
</reference>
<organism evidence="1 2">
    <name type="scientific">Vibrio maritimus</name>
    <dbReference type="NCBI Taxonomy" id="990268"/>
    <lineage>
        <taxon>Bacteria</taxon>
        <taxon>Pseudomonadati</taxon>
        <taxon>Pseudomonadota</taxon>
        <taxon>Gammaproteobacteria</taxon>
        <taxon>Vibrionales</taxon>
        <taxon>Vibrionaceae</taxon>
        <taxon>Vibrio</taxon>
    </lineage>
</organism>
<gene>
    <name evidence="1" type="ORF">JCM19240_2708</name>
</gene>
<sequence>MWEEGIALENSIDVSLFSRDFRYILASEIESTTVDGFKTGDHS</sequence>
<protein>
    <submittedName>
        <fullName evidence="1">Uncharacterized protein</fullName>
    </submittedName>
</protein>
<evidence type="ECO:0000313" key="2">
    <source>
        <dbReference type="Proteomes" id="UP000029224"/>
    </source>
</evidence>